<dbReference type="Proteomes" id="UP000322139">
    <property type="component" value="Unassembled WGS sequence"/>
</dbReference>
<name>A0A5D4RM56_9BACI</name>
<evidence type="ECO:0000313" key="1">
    <source>
        <dbReference type="EMBL" id="TYS52337.1"/>
    </source>
</evidence>
<dbReference type="InterPro" id="IPR003735">
    <property type="entry name" value="Metal_Tscrpt_repr"/>
</dbReference>
<dbReference type="GO" id="GO:0046872">
    <property type="term" value="F:metal ion binding"/>
    <property type="evidence" value="ECO:0007669"/>
    <property type="project" value="InterPro"/>
</dbReference>
<evidence type="ECO:0000313" key="2">
    <source>
        <dbReference type="Proteomes" id="UP000322139"/>
    </source>
</evidence>
<dbReference type="InterPro" id="IPR038390">
    <property type="entry name" value="Metal_Tscrpt_repr_sf"/>
</dbReference>
<sequence>MSGRKSHHLEVTKKNLVTRLNRIEGQIRGIKGLIEKDTYCDDVITQISATQSALNSVAKILLEGHLKSCVVERIQENDLEVVDELLVTVQRLMKK</sequence>
<dbReference type="GO" id="GO:0003677">
    <property type="term" value="F:DNA binding"/>
    <property type="evidence" value="ECO:0007669"/>
    <property type="project" value="InterPro"/>
</dbReference>
<dbReference type="Pfam" id="PF02583">
    <property type="entry name" value="Trns_repr_metal"/>
    <property type="match status" value="1"/>
</dbReference>
<dbReference type="AlphaFoldDB" id="A0A5D4RM56"/>
<protein>
    <submittedName>
        <fullName evidence="1">Metal-sensing transcriptional repressor</fullName>
    </submittedName>
</protein>
<reference evidence="1 2" key="1">
    <citation type="submission" date="2019-08" db="EMBL/GenBank/DDBJ databases">
        <title>Bacillus genomes from the desert of Cuatro Cienegas, Coahuila.</title>
        <authorList>
            <person name="Olmedo-Alvarez G."/>
        </authorList>
    </citation>
    <scope>NUCLEOTIDE SEQUENCE [LARGE SCALE GENOMIC DNA]</scope>
    <source>
        <strain evidence="1 2">CH446_14T</strain>
    </source>
</reference>
<proteinExistence type="predicted"/>
<dbReference type="EMBL" id="VTER01000001">
    <property type="protein sequence ID" value="TYS52337.1"/>
    <property type="molecule type" value="Genomic_DNA"/>
</dbReference>
<dbReference type="GO" id="GO:0045892">
    <property type="term" value="P:negative regulation of DNA-templated transcription"/>
    <property type="evidence" value="ECO:0007669"/>
    <property type="project" value="UniProtKB-ARBA"/>
</dbReference>
<dbReference type="PANTHER" id="PTHR33677:SF3">
    <property type="entry name" value="COPPER-SENSING TRANSCRIPTIONAL REPRESSOR RICR"/>
    <property type="match status" value="1"/>
</dbReference>
<gene>
    <name evidence="1" type="ORF">FZD51_01935</name>
</gene>
<dbReference type="PANTHER" id="PTHR33677">
    <property type="entry name" value="TRANSCRIPTIONAL REPRESSOR FRMR-RELATED"/>
    <property type="match status" value="1"/>
</dbReference>
<accession>A0A5D4RM56</accession>
<organism evidence="1 2">
    <name type="scientific">Bacillus infantis</name>
    <dbReference type="NCBI Taxonomy" id="324767"/>
    <lineage>
        <taxon>Bacteria</taxon>
        <taxon>Bacillati</taxon>
        <taxon>Bacillota</taxon>
        <taxon>Bacilli</taxon>
        <taxon>Bacillales</taxon>
        <taxon>Bacillaceae</taxon>
        <taxon>Bacillus</taxon>
    </lineage>
</organism>
<dbReference type="Gene3D" id="1.20.58.1000">
    <property type="entry name" value="Metal-sensitive repressor, helix protomer"/>
    <property type="match status" value="1"/>
</dbReference>
<comment type="caution">
    <text evidence="1">The sequence shown here is derived from an EMBL/GenBank/DDBJ whole genome shotgun (WGS) entry which is preliminary data.</text>
</comment>
<dbReference type="CDD" id="cd10152">
    <property type="entry name" value="SaCsoR-like_DUF156"/>
    <property type="match status" value="1"/>
</dbReference>